<evidence type="ECO:0000256" key="4">
    <source>
        <dbReference type="ARBA" id="ARBA00022630"/>
    </source>
</evidence>
<evidence type="ECO:0000256" key="12">
    <source>
        <dbReference type="PIRNR" id="PIRNR000209"/>
    </source>
</evidence>
<feature type="domain" description="Flavodoxin-like" evidence="13">
    <location>
        <begin position="503"/>
        <end position="643"/>
    </location>
</feature>
<dbReference type="Gene3D" id="1.20.990.10">
    <property type="entry name" value="NADPH-cytochrome p450 Reductase, Chain A, domain 3"/>
    <property type="match status" value="1"/>
</dbReference>
<name>A0ABT3SD05_9MYCO</name>
<dbReference type="Pfam" id="PF00667">
    <property type="entry name" value="FAD_binding_1"/>
    <property type="match status" value="1"/>
</dbReference>
<dbReference type="CDD" id="cd11068">
    <property type="entry name" value="CYP120A1"/>
    <property type="match status" value="1"/>
</dbReference>
<dbReference type="Gene3D" id="3.40.50.360">
    <property type="match status" value="1"/>
</dbReference>
<dbReference type="SUPFAM" id="SSF48264">
    <property type="entry name" value="Cytochrome P450"/>
    <property type="match status" value="1"/>
</dbReference>
<keyword evidence="10 12" id="KW-0408">Iron</keyword>
<proteinExistence type="inferred from homology"/>
<gene>
    <name evidence="15" type="ORF">ORI27_11760</name>
</gene>
<sequence length="1082" mass="118233">MTDQDVYDDVPQPKNRVPILGDALHLDGTHPTRSLMELAGELGPIYSLIAPGQDMIVVSGGDIAAECLDETRFEKNVAPELVAMREVVGDAIFTSWTQEPAWKKAHNILLPAFAPQAIKGYTEKMADIADQLVMKWARLNPGDPVDIVTDMTKLTFDTICLVCFSYRPGSFYRQDMPPIVTALEEAIAECVNRPSRLPGQDIYEAIKGRRKYKEQVSFLNNLADTIIEERIRSAEVGKNGDVLDLMLSQPDKDSGQKLDRLNIRQQMLTFLAAGYDTTSGMLMWTVYHLLKNPDVLAKCYAEVDEVFGDDLSVLPNETQIPKLQYLLQCMKEALRLWPVGAGFQVRPLADEVLGGKYRIKKGQPILLLTPQLQRDPSVFPDPERFDPDRFTAELEASRPAWAFMPFGSGQRACIGRHFSFYESQLLLGLILQRFKLLDSFDYQLDIKDFFSIKPNNLTITVAPREGREAAVISGPRAAAPTEAPVQAAAPTRVVSDYGAGNHLLVLFGSNLGTSERIATEIAEDGRARGFTVTQGALDDYVDALPTDGLVVICTSSYNGNPPDNAIDFHRWLGGGRAPDALAGVTYTVFGAGDRVWASTFQKVPAEIDDMLAAAGATRFAPRGAADASDDFDGMFRDWYGGFWPQAGDALGLAPQVDVATDMNRYEIAPTGQRLHGSFFSSLDATPYRMLENRELLTRVVPSGPVAQSTRHIEFALPEGVTYRTGDHIALLPRNAAELIGRAAALAELDLDELVMIRANTGASSHLPLDTPFVVSELLAARVELQAPLTRAQIRTLAEFATDADEQAELAALAADGADNVTRYREEVLFKRVSLLDMVQRYRSIDVPLNTCLDLLPGLAPRYYSISSSPTAYPDRCSITVGVLRAPARSGSGIYHGTSSNFLARTEPGTLVPGFIRPPGLPFDVPEDPATPMIMIATGTGLSPFRGFLQERAAQGTSAALGPALLIYGCRMPDADFIYEDEIRQFEADGVVSIVTAYSRVSDGTRARVQDAVRANADQILDLMGRGGITYVCGGAGTVAPALRDAFAEIYSKNNAVSAEEGTAWLEDLRATNHYLEDVWAAH</sequence>
<dbReference type="CDD" id="cd06206">
    <property type="entry name" value="bifunctional_CYPOR"/>
    <property type="match status" value="1"/>
</dbReference>
<dbReference type="InterPro" id="IPR029039">
    <property type="entry name" value="Flavoprotein-like_sf"/>
</dbReference>
<evidence type="ECO:0000256" key="3">
    <source>
        <dbReference type="ARBA" id="ARBA00022617"/>
    </source>
</evidence>
<comment type="catalytic activity">
    <reaction evidence="12">
        <text>2 oxidized [cytochrome P450] + NADPH = 2 reduced [cytochrome P450] + NADP(+) + H(+)</text>
        <dbReference type="Rhea" id="RHEA:24040"/>
        <dbReference type="Rhea" id="RHEA-COMP:14627"/>
        <dbReference type="Rhea" id="RHEA-COMP:14628"/>
        <dbReference type="ChEBI" id="CHEBI:15378"/>
        <dbReference type="ChEBI" id="CHEBI:55376"/>
        <dbReference type="ChEBI" id="CHEBI:57783"/>
        <dbReference type="ChEBI" id="CHEBI:58349"/>
        <dbReference type="ChEBI" id="CHEBI:60344"/>
        <dbReference type="EC" id="1.6.2.4"/>
    </reaction>
</comment>
<dbReference type="EC" id="1.14.14.1" evidence="12"/>
<keyword evidence="12" id="KW-0249">Electron transport</keyword>
<keyword evidence="6 12" id="KW-0479">Metal-binding</keyword>
<feature type="domain" description="FAD-binding FR-type" evidence="14">
    <location>
        <begin position="682"/>
        <end position="925"/>
    </location>
</feature>
<evidence type="ECO:0000256" key="9">
    <source>
        <dbReference type="ARBA" id="ARBA00023002"/>
    </source>
</evidence>
<dbReference type="Gene3D" id="1.10.630.10">
    <property type="entry name" value="Cytochrome P450"/>
    <property type="match status" value="1"/>
</dbReference>
<dbReference type="PRINTS" id="PR00385">
    <property type="entry name" value="P450"/>
</dbReference>
<keyword evidence="11 12" id="KW-0503">Monooxygenase</keyword>
<dbReference type="InterPro" id="IPR017972">
    <property type="entry name" value="Cyt_P450_CS"/>
</dbReference>
<dbReference type="Pfam" id="PF00175">
    <property type="entry name" value="NAD_binding_1"/>
    <property type="match status" value="1"/>
</dbReference>
<comment type="cofactor">
    <cofactor evidence="12">
        <name>FAD</name>
        <dbReference type="ChEBI" id="CHEBI:57692"/>
    </cofactor>
    <cofactor evidence="12">
        <name>FMN</name>
        <dbReference type="ChEBI" id="CHEBI:58210"/>
    </cofactor>
</comment>
<evidence type="ECO:0000256" key="5">
    <source>
        <dbReference type="ARBA" id="ARBA00022643"/>
    </source>
</evidence>
<dbReference type="InterPro" id="IPR039261">
    <property type="entry name" value="FNR_nucleotide-bd"/>
</dbReference>
<dbReference type="PANTHER" id="PTHR19384:SF17">
    <property type="entry name" value="NADPH--CYTOCHROME P450 REDUCTASE"/>
    <property type="match status" value="1"/>
</dbReference>
<dbReference type="InterPro" id="IPR023173">
    <property type="entry name" value="NADPH_Cyt_P450_Rdtase_alpha"/>
</dbReference>
<evidence type="ECO:0000256" key="2">
    <source>
        <dbReference type="ARBA" id="ARBA00022448"/>
    </source>
</evidence>
<dbReference type="InterPro" id="IPR008254">
    <property type="entry name" value="Flavodoxin/NO_synth"/>
</dbReference>
<keyword evidence="4 12" id="KW-0285">Flavoprotein</keyword>
<dbReference type="InterPro" id="IPR017938">
    <property type="entry name" value="Riboflavin_synthase-like_b-brl"/>
</dbReference>
<organism evidence="15 16">
    <name type="scientific">Mycobacterium pinniadriaticum</name>
    <dbReference type="NCBI Taxonomy" id="2994102"/>
    <lineage>
        <taxon>Bacteria</taxon>
        <taxon>Bacillati</taxon>
        <taxon>Actinomycetota</taxon>
        <taxon>Actinomycetes</taxon>
        <taxon>Mycobacteriales</taxon>
        <taxon>Mycobacteriaceae</taxon>
        <taxon>Mycobacterium</taxon>
    </lineage>
</organism>
<dbReference type="InterPro" id="IPR001433">
    <property type="entry name" value="OxRdtase_FAD/NAD-bd"/>
</dbReference>
<dbReference type="InterPro" id="IPR002401">
    <property type="entry name" value="Cyt_P450_E_grp-I"/>
</dbReference>
<dbReference type="PIRSF" id="PIRSF000209">
    <property type="entry name" value="Bifunctional_P450_P450R"/>
    <property type="match status" value="1"/>
</dbReference>
<dbReference type="Gene3D" id="2.40.30.10">
    <property type="entry name" value="Translation factors"/>
    <property type="match status" value="1"/>
</dbReference>
<dbReference type="PROSITE" id="PS51384">
    <property type="entry name" value="FAD_FR"/>
    <property type="match status" value="1"/>
</dbReference>
<keyword evidence="2 12" id="KW-0813">Transport</keyword>
<dbReference type="Pfam" id="PF00067">
    <property type="entry name" value="p450"/>
    <property type="match status" value="1"/>
</dbReference>
<comment type="cofactor">
    <cofactor evidence="12">
        <name>heme</name>
        <dbReference type="ChEBI" id="CHEBI:30413"/>
    </cofactor>
</comment>
<dbReference type="PRINTS" id="PR00463">
    <property type="entry name" value="EP450I"/>
</dbReference>
<dbReference type="Proteomes" id="UP001300745">
    <property type="component" value="Unassembled WGS sequence"/>
</dbReference>
<keyword evidence="16" id="KW-1185">Reference proteome</keyword>
<keyword evidence="9 12" id="KW-0560">Oxidoreductase</keyword>
<keyword evidence="5 12" id="KW-0288">FMN</keyword>
<dbReference type="InterPro" id="IPR003097">
    <property type="entry name" value="CysJ-like_FAD-binding"/>
</dbReference>
<dbReference type="InterPro" id="IPR036396">
    <property type="entry name" value="Cyt_P450_sf"/>
</dbReference>
<dbReference type="RefSeq" id="WP_265997022.1">
    <property type="nucleotide sequence ID" value="NZ_JAPJDN010000008.1"/>
</dbReference>
<dbReference type="EMBL" id="JAPJDO010000008">
    <property type="protein sequence ID" value="MCX2937382.1"/>
    <property type="molecule type" value="Genomic_DNA"/>
</dbReference>
<comment type="catalytic activity">
    <reaction evidence="12">
        <text>an organic molecule + reduced [NADPH--hemoprotein reductase] + O2 = an alcohol + oxidized [NADPH--hemoprotein reductase] + H2O + H(+)</text>
        <dbReference type="Rhea" id="RHEA:17149"/>
        <dbReference type="Rhea" id="RHEA-COMP:11964"/>
        <dbReference type="Rhea" id="RHEA-COMP:11965"/>
        <dbReference type="ChEBI" id="CHEBI:15377"/>
        <dbReference type="ChEBI" id="CHEBI:15378"/>
        <dbReference type="ChEBI" id="CHEBI:15379"/>
        <dbReference type="ChEBI" id="CHEBI:30879"/>
        <dbReference type="ChEBI" id="CHEBI:57618"/>
        <dbReference type="ChEBI" id="CHEBI:58210"/>
        <dbReference type="ChEBI" id="CHEBI:142491"/>
        <dbReference type="EC" id="1.14.14.1"/>
    </reaction>
</comment>
<evidence type="ECO:0000256" key="7">
    <source>
        <dbReference type="ARBA" id="ARBA00022827"/>
    </source>
</evidence>
<dbReference type="InterPro" id="IPR017927">
    <property type="entry name" value="FAD-bd_FR_type"/>
</dbReference>
<accession>A0ABT3SD05</accession>
<protein>
    <recommendedName>
        <fullName evidence="12">Bifunctional cytochrome P450/NADPH--P450 reductase</fullName>
    </recommendedName>
    <domain>
        <recommendedName>
            <fullName evidence="12">Cytochrome P450</fullName>
            <ecNumber evidence="12">1.14.14.1</ecNumber>
        </recommendedName>
    </domain>
    <domain>
        <recommendedName>
            <fullName evidence="12">NADPH--cytochrome P450 reductase</fullName>
            <ecNumber evidence="12">1.6.2.4</ecNumber>
        </recommendedName>
    </domain>
</protein>
<dbReference type="PROSITE" id="PS50902">
    <property type="entry name" value="FLAVODOXIN_LIKE"/>
    <property type="match status" value="1"/>
</dbReference>
<keyword evidence="8 12" id="KW-0521">NADP</keyword>
<evidence type="ECO:0000256" key="8">
    <source>
        <dbReference type="ARBA" id="ARBA00022857"/>
    </source>
</evidence>
<keyword evidence="3 12" id="KW-0349">Heme</keyword>
<dbReference type="SUPFAM" id="SSF52343">
    <property type="entry name" value="Ferredoxin reductase-like, C-terminal NADP-linked domain"/>
    <property type="match status" value="1"/>
</dbReference>
<dbReference type="PROSITE" id="PS00086">
    <property type="entry name" value="CYTOCHROME_P450"/>
    <property type="match status" value="1"/>
</dbReference>
<dbReference type="InterPro" id="IPR023206">
    <property type="entry name" value="Bifunctional_P450_P450_red"/>
</dbReference>
<dbReference type="InterPro" id="IPR001128">
    <property type="entry name" value="Cyt_P450"/>
</dbReference>
<evidence type="ECO:0000313" key="15">
    <source>
        <dbReference type="EMBL" id="MCX2937382.1"/>
    </source>
</evidence>
<dbReference type="SUPFAM" id="SSF52218">
    <property type="entry name" value="Flavoproteins"/>
    <property type="match status" value="1"/>
</dbReference>
<keyword evidence="7 12" id="KW-0274">FAD</keyword>
<dbReference type="EC" id="1.6.2.4" evidence="12"/>
<dbReference type="PANTHER" id="PTHR19384">
    <property type="entry name" value="NITRIC OXIDE SYNTHASE-RELATED"/>
    <property type="match status" value="1"/>
</dbReference>
<comment type="similarity">
    <text evidence="1 12">In the N-terminal section; belongs to the cytochrome P450 family.</text>
</comment>
<evidence type="ECO:0000256" key="11">
    <source>
        <dbReference type="ARBA" id="ARBA00023033"/>
    </source>
</evidence>
<dbReference type="Pfam" id="PF00258">
    <property type="entry name" value="Flavodoxin_1"/>
    <property type="match status" value="1"/>
</dbReference>
<evidence type="ECO:0000256" key="10">
    <source>
        <dbReference type="ARBA" id="ARBA00023004"/>
    </source>
</evidence>
<evidence type="ECO:0000313" key="16">
    <source>
        <dbReference type="Proteomes" id="UP001300745"/>
    </source>
</evidence>
<evidence type="ECO:0000259" key="13">
    <source>
        <dbReference type="PROSITE" id="PS50902"/>
    </source>
</evidence>
<reference evidence="15 16" key="1">
    <citation type="submission" date="2022-11" db="EMBL/GenBank/DDBJ databases">
        <title>Mycobacterium sp. nov.</title>
        <authorList>
            <person name="Papic B."/>
            <person name="Spicic S."/>
            <person name="Duvnjak S."/>
        </authorList>
    </citation>
    <scope>NUCLEOTIDE SEQUENCE [LARGE SCALE GENOMIC DNA]</scope>
    <source>
        <strain evidence="15 16">CVI_P4</strain>
    </source>
</reference>
<evidence type="ECO:0000256" key="1">
    <source>
        <dbReference type="ARBA" id="ARBA00010018"/>
    </source>
</evidence>
<evidence type="ECO:0000256" key="6">
    <source>
        <dbReference type="ARBA" id="ARBA00022723"/>
    </source>
</evidence>
<dbReference type="SUPFAM" id="SSF63380">
    <property type="entry name" value="Riboflavin synthase domain-like"/>
    <property type="match status" value="1"/>
</dbReference>
<dbReference type="Gene3D" id="3.40.50.80">
    <property type="entry name" value="Nucleotide-binding domain of ferredoxin-NADP reductase (FNR) module"/>
    <property type="match status" value="1"/>
</dbReference>
<evidence type="ECO:0000259" key="14">
    <source>
        <dbReference type="PROSITE" id="PS51384"/>
    </source>
</evidence>
<comment type="caution">
    <text evidence="15">The sequence shown here is derived from an EMBL/GenBank/DDBJ whole genome shotgun (WGS) entry which is preliminary data.</text>
</comment>